<organism evidence="2 3">
    <name type="scientific">Apiosordaria backusii</name>
    <dbReference type="NCBI Taxonomy" id="314023"/>
    <lineage>
        <taxon>Eukaryota</taxon>
        <taxon>Fungi</taxon>
        <taxon>Dikarya</taxon>
        <taxon>Ascomycota</taxon>
        <taxon>Pezizomycotina</taxon>
        <taxon>Sordariomycetes</taxon>
        <taxon>Sordariomycetidae</taxon>
        <taxon>Sordariales</taxon>
        <taxon>Lasiosphaeriaceae</taxon>
        <taxon>Apiosordaria</taxon>
    </lineage>
</organism>
<comment type="caution">
    <text evidence="2">The sequence shown here is derived from an EMBL/GenBank/DDBJ whole genome shotgun (WGS) entry which is preliminary data.</text>
</comment>
<evidence type="ECO:0000313" key="3">
    <source>
        <dbReference type="Proteomes" id="UP001172159"/>
    </source>
</evidence>
<gene>
    <name evidence="2" type="ORF">B0T21DRAFT_350573</name>
</gene>
<dbReference type="AlphaFoldDB" id="A0AA40E460"/>
<proteinExistence type="predicted"/>
<reference evidence="2" key="1">
    <citation type="submission" date="2023-06" db="EMBL/GenBank/DDBJ databases">
        <title>Genome-scale phylogeny and comparative genomics of the fungal order Sordariales.</title>
        <authorList>
            <consortium name="Lawrence Berkeley National Laboratory"/>
            <person name="Hensen N."/>
            <person name="Bonometti L."/>
            <person name="Westerberg I."/>
            <person name="Brannstrom I.O."/>
            <person name="Guillou S."/>
            <person name="Cros-Aarteil S."/>
            <person name="Calhoun S."/>
            <person name="Haridas S."/>
            <person name="Kuo A."/>
            <person name="Mondo S."/>
            <person name="Pangilinan J."/>
            <person name="Riley R."/>
            <person name="Labutti K."/>
            <person name="Andreopoulos B."/>
            <person name="Lipzen A."/>
            <person name="Chen C."/>
            <person name="Yanf M."/>
            <person name="Daum C."/>
            <person name="Ng V."/>
            <person name="Clum A."/>
            <person name="Steindorff A."/>
            <person name="Ohm R."/>
            <person name="Martin F."/>
            <person name="Silar P."/>
            <person name="Natvig D."/>
            <person name="Lalanne C."/>
            <person name="Gautier V."/>
            <person name="Ament-Velasquez S.L."/>
            <person name="Kruys A."/>
            <person name="Hutchinson M.I."/>
            <person name="Powell A.J."/>
            <person name="Barry K."/>
            <person name="Miller A.N."/>
            <person name="Grigoriev I.V."/>
            <person name="Debuchy R."/>
            <person name="Gladieux P."/>
            <person name="Thoren M.H."/>
            <person name="Johannesson H."/>
        </authorList>
    </citation>
    <scope>NUCLEOTIDE SEQUENCE</scope>
    <source>
        <strain evidence="2">CBS 540.89</strain>
    </source>
</reference>
<feature type="region of interest" description="Disordered" evidence="1">
    <location>
        <begin position="1"/>
        <end position="40"/>
    </location>
</feature>
<name>A0AA40E460_9PEZI</name>
<evidence type="ECO:0000256" key="1">
    <source>
        <dbReference type="SAM" id="MobiDB-lite"/>
    </source>
</evidence>
<keyword evidence="3" id="KW-1185">Reference proteome</keyword>
<protein>
    <submittedName>
        <fullName evidence="2">Uncharacterized protein</fullName>
    </submittedName>
</protein>
<evidence type="ECO:0000313" key="2">
    <source>
        <dbReference type="EMBL" id="KAK0726440.1"/>
    </source>
</evidence>
<dbReference type="Proteomes" id="UP001172159">
    <property type="component" value="Unassembled WGS sequence"/>
</dbReference>
<sequence>MGPKTGHPVELSQGHARRTHQPEWTGHRGAGTGTEITAGQSKFRGKQLELTCRHARSREADASCAAKNRPHRYGFVDTTQACHTNLLLALGGFHSGAPEARGRCGILLDLGGGSCSERGTLLALMHRVRQQKNWRLREKIWSSRTLEVSTRRHTASLKLMSFRVPDACSLDEVSLRSTSAASHTNSARHAACSLLTGQRCIGGEGRKFVSVTFAHILFRAFAGWGGSLLWRSSASPSMLTPFVAALKEMSDAGVAPAGSRSFRDVVVVPLGGPLREHVRLGVFAFGPLARAFTSARERQVIPVSQLDESTTFDE</sequence>
<accession>A0AA40E460</accession>
<dbReference type="EMBL" id="JAUKTV010000010">
    <property type="protein sequence ID" value="KAK0726440.1"/>
    <property type="molecule type" value="Genomic_DNA"/>
</dbReference>